<name>A0AA35NEK1_SACMI</name>
<evidence type="ECO:0000256" key="1">
    <source>
        <dbReference type="ARBA" id="ARBA00005655"/>
    </source>
</evidence>
<feature type="region of interest" description="Disordered" evidence="2">
    <location>
        <begin position="1"/>
        <end position="22"/>
    </location>
</feature>
<dbReference type="RefSeq" id="XP_056080932.1">
    <property type="nucleotide sequence ID" value="XM_056226680.1"/>
</dbReference>
<organism evidence="3 4">
    <name type="scientific">Saccharomyces mikatae IFO 1815</name>
    <dbReference type="NCBI Taxonomy" id="226126"/>
    <lineage>
        <taxon>Eukaryota</taxon>
        <taxon>Fungi</taxon>
        <taxon>Dikarya</taxon>
        <taxon>Ascomycota</taxon>
        <taxon>Saccharomycotina</taxon>
        <taxon>Saccharomycetes</taxon>
        <taxon>Saccharomycetales</taxon>
        <taxon>Saccharomycetaceae</taxon>
        <taxon>Saccharomyces</taxon>
    </lineage>
</organism>
<dbReference type="GeneID" id="80917028"/>
<protein>
    <recommendedName>
        <fullName evidence="5">Luc7p</fullName>
    </recommendedName>
</protein>
<dbReference type="Pfam" id="PF03194">
    <property type="entry name" value="LUC7"/>
    <property type="match status" value="1"/>
</dbReference>
<evidence type="ECO:0008006" key="5">
    <source>
        <dbReference type="Google" id="ProtNLM"/>
    </source>
</evidence>
<reference evidence="3" key="1">
    <citation type="submission" date="2022-10" db="EMBL/GenBank/DDBJ databases">
        <authorList>
            <person name="Byrne P K."/>
        </authorList>
    </citation>
    <scope>NUCLEOTIDE SEQUENCE</scope>
    <source>
        <strain evidence="3">IFO1815</strain>
    </source>
</reference>
<gene>
    <name evidence="3" type="primary">SMKI04G1510</name>
    <name evidence="3" type="ORF">SMKI_04G1510</name>
</gene>
<proteinExistence type="inferred from homology"/>
<dbReference type="GO" id="GO:0003729">
    <property type="term" value="F:mRNA binding"/>
    <property type="evidence" value="ECO:0007669"/>
    <property type="project" value="InterPro"/>
</dbReference>
<dbReference type="PANTHER" id="PTHR12375">
    <property type="entry name" value="RNA-BINDING PROTEIN LUC7-RELATED"/>
    <property type="match status" value="1"/>
</dbReference>
<sequence length="277" mass="31878">MQYASNTPKEPHTIVNMSTMSTPAAEQRKLVEQLMGRDFSFRHNRYSHQKRDLGLHDPKICKSYLVGECPYDLFQGTKQSLGKCPQIHLAKHKIQYEREIKQGKTFPEFEREYLAILSRFVNECNGQISLALQSLKHTAEERMKIQQVTEELDVLDARIGLMGQEIDSLIHADEVTMGMLQSVKLQELMSKRKDVAKRVRNITENVGQSAQQKLQVCEVCGAYLSRLDTDRRLADHFLGKIHLGYVKMREDYHRLMKNNQTGNTNRTAAALPGKRFV</sequence>
<dbReference type="GO" id="GO:0005685">
    <property type="term" value="C:U1 snRNP"/>
    <property type="evidence" value="ECO:0007669"/>
    <property type="project" value="InterPro"/>
</dbReference>
<evidence type="ECO:0000256" key="2">
    <source>
        <dbReference type="SAM" id="MobiDB-lite"/>
    </source>
</evidence>
<dbReference type="InterPro" id="IPR004882">
    <property type="entry name" value="Luc7-rel"/>
</dbReference>
<comment type="similarity">
    <text evidence="1">Belongs to the Luc7 family.</text>
</comment>
<evidence type="ECO:0000313" key="4">
    <source>
        <dbReference type="Proteomes" id="UP001161438"/>
    </source>
</evidence>
<dbReference type="GO" id="GO:0006376">
    <property type="term" value="P:mRNA splice site recognition"/>
    <property type="evidence" value="ECO:0007669"/>
    <property type="project" value="InterPro"/>
</dbReference>
<dbReference type="AlphaFoldDB" id="A0AA35NEK1"/>
<keyword evidence="4" id="KW-1185">Reference proteome</keyword>
<dbReference type="Proteomes" id="UP001161438">
    <property type="component" value="Chromosome 4"/>
</dbReference>
<accession>A0AA35NEK1</accession>
<dbReference type="EMBL" id="OX365760">
    <property type="protein sequence ID" value="CAI4037817.1"/>
    <property type="molecule type" value="Genomic_DNA"/>
</dbReference>
<evidence type="ECO:0000313" key="3">
    <source>
        <dbReference type="EMBL" id="CAI4037817.1"/>
    </source>
</evidence>